<evidence type="ECO:0000313" key="3">
    <source>
        <dbReference type="Proteomes" id="UP001153636"/>
    </source>
</evidence>
<dbReference type="AlphaFoldDB" id="A0A9P0D945"/>
<accession>A0A9P0D945</accession>
<feature type="non-terminal residue" evidence="2">
    <location>
        <position position="253"/>
    </location>
</feature>
<dbReference type="OrthoDB" id="619536at2759"/>
<sequence>GYLILTFFKGALNKFEGPYTSTKHHVAFRAEKSGEHLLRAIKKLKNDIGDTSFSEIILTAVSASLYNQFQKHYHRVPKSVSLAIIATRDLKPMNVNGVPKLRNQFGFVNLEIPIKTGSSSLLHRMDLLKKNSRNLMKSPELLIRNYISFNLLQLIPVPVIKVLFPLKNIWGCISNLPEFPKIVLFNGYEVEDAYFFTIQRDQMTTGFSLISYDSRIHLGFIADVASVASKEDCDEIVNDVFKNIDLLKLEVEK</sequence>
<protein>
    <recommendedName>
        <fullName evidence="1">O-acyltransferase WSD1 C-terminal domain-containing protein</fullName>
    </recommendedName>
</protein>
<organism evidence="2 3">
    <name type="scientific">Psylliodes chrysocephalus</name>
    <dbReference type="NCBI Taxonomy" id="3402493"/>
    <lineage>
        <taxon>Eukaryota</taxon>
        <taxon>Metazoa</taxon>
        <taxon>Ecdysozoa</taxon>
        <taxon>Arthropoda</taxon>
        <taxon>Hexapoda</taxon>
        <taxon>Insecta</taxon>
        <taxon>Pterygota</taxon>
        <taxon>Neoptera</taxon>
        <taxon>Endopterygota</taxon>
        <taxon>Coleoptera</taxon>
        <taxon>Polyphaga</taxon>
        <taxon>Cucujiformia</taxon>
        <taxon>Chrysomeloidea</taxon>
        <taxon>Chrysomelidae</taxon>
        <taxon>Galerucinae</taxon>
        <taxon>Alticini</taxon>
        <taxon>Psylliodes</taxon>
    </lineage>
</organism>
<dbReference type="Proteomes" id="UP001153636">
    <property type="component" value="Chromosome 6"/>
</dbReference>
<proteinExistence type="predicted"/>
<dbReference type="EMBL" id="OV651818">
    <property type="protein sequence ID" value="CAH1112630.1"/>
    <property type="molecule type" value="Genomic_DNA"/>
</dbReference>
<evidence type="ECO:0000313" key="2">
    <source>
        <dbReference type="EMBL" id="CAH1112630.1"/>
    </source>
</evidence>
<feature type="domain" description="O-acyltransferase WSD1 C-terminal" evidence="1">
    <location>
        <begin position="103"/>
        <end position="241"/>
    </location>
</feature>
<evidence type="ECO:0000259" key="1">
    <source>
        <dbReference type="Pfam" id="PF06974"/>
    </source>
</evidence>
<dbReference type="Pfam" id="PF06974">
    <property type="entry name" value="WS_DGAT_C"/>
    <property type="match status" value="1"/>
</dbReference>
<name>A0A9P0D945_9CUCU</name>
<dbReference type="InterPro" id="IPR009721">
    <property type="entry name" value="O-acyltransferase_WSD1_C"/>
</dbReference>
<gene>
    <name evidence="2" type="ORF">PSYICH_LOCUS12119</name>
</gene>
<reference evidence="2" key="1">
    <citation type="submission" date="2022-01" db="EMBL/GenBank/DDBJ databases">
        <authorList>
            <person name="King R."/>
        </authorList>
    </citation>
    <scope>NUCLEOTIDE SEQUENCE</scope>
</reference>
<keyword evidence="3" id="KW-1185">Reference proteome</keyword>
<feature type="non-terminal residue" evidence="2">
    <location>
        <position position="1"/>
    </location>
</feature>